<dbReference type="Pfam" id="PF00888">
    <property type="entry name" value="Cullin"/>
    <property type="match status" value="1"/>
</dbReference>
<dbReference type="InterPro" id="IPR059120">
    <property type="entry name" value="Cullin-like_AB"/>
</dbReference>
<dbReference type="RefSeq" id="XP_013244918.1">
    <property type="nucleotide sequence ID" value="XM_013389464.1"/>
</dbReference>
<name>A0A066WN58_TILAU</name>
<evidence type="ECO:0000259" key="9">
    <source>
        <dbReference type="PROSITE" id="PS50069"/>
    </source>
</evidence>
<evidence type="ECO:0000256" key="1">
    <source>
        <dbReference type="ARBA" id="ARBA00004906"/>
    </source>
</evidence>
<dbReference type="PROSITE" id="PS50069">
    <property type="entry name" value="CULLIN_2"/>
    <property type="match status" value="1"/>
</dbReference>
<dbReference type="FunFam" id="1.20.1310.10:FF:000007">
    <property type="entry name" value="Cullin 1"/>
    <property type="match status" value="1"/>
</dbReference>
<dbReference type="HOGENOM" id="CLU_004747_6_1_1"/>
<keyword evidence="11" id="KW-1185">Reference proteome</keyword>
<evidence type="ECO:0000256" key="2">
    <source>
        <dbReference type="ARBA" id="ARBA00006019"/>
    </source>
</evidence>
<dbReference type="InterPro" id="IPR001373">
    <property type="entry name" value="Cullin_N"/>
</dbReference>
<evidence type="ECO:0000256" key="4">
    <source>
        <dbReference type="ARBA" id="ARBA00022786"/>
    </source>
</evidence>
<dbReference type="Gene3D" id="1.20.1310.10">
    <property type="entry name" value="Cullin Repeats"/>
    <property type="match status" value="4"/>
</dbReference>
<dbReference type="FunFam" id="1.20.1310.10:FF:000029">
    <property type="entry name" value="Cullin homolog 1"/>
    <property type="match status" value="1"/>
</dbReference>
<organism evidence="10 11">
    <name type="scientific">Tilletiaria anomala (strain ATCC 24038 / CBS 436.72 / UBC 951)</name>
    <dbReference type="NCBI Taxonomy" id="1037660"/>
    <lineage>
        <taxon>Eukaryota</taxon>
        <taxon>Fungi</taxon>
        <taxon>Dikarya</taxon>
        <taxon>Basidiomycota</taxon>
        <taxon>Ustilaginomycotina</taxon>
        <taxon>Exobasidiomycetes</taxon>
        <taxon>Georgefischeriales</taxon>
        <taxon>Tilletiariaceae</taxon>
        <taxon>Tilletiaria</taxon>
    </lineage>
</organism>
<evidence type="ECO:0000313" key="11">
    <source>
        <dbReference type="Proteomes" id="UP000027361"/>
    </source>
</evidence>
<dbReference type="GeneID" id="25263924"/>
<dbReference type="Proteomes" id="UP000027361">
    <property type="component" value="Unassembled WGS sequence"/>
</dbReference>
<keyword evidence="5" id="KW-0832">Ubl conjugation</keyword>
<dbReference type="InterPro" id="IPR036388">
    <property type="entry name" value="WH-like_DNA-bd_sf"/>
</dbReference>
<dbReference type="InterPro" id="IPR045093">
    <property type="entry name" value="Cullin"/>
</dbReference>
<dbReference type="GO" id="GO:0031146">
    <property type="term" value="P:SCF-dependent proteasomal ubiquitin-dependent protein catabolic process"/>
    <property type="evidence" value="ECO:0007669"/>
    <property type="project" value="UniProtKB-ARBA"/>
</dbReference>
<dbReference type="SMART" id="SM00884">
    <property type="entry name" value="Cullin_Nedd8"/>
    <property type="match status" value="1"/>
</dbReference>
<dbReference type="AlphaFoldDB" id="A0A066WN58"/>
<dbReference type="FunFam" id="1.20.1310.10:FF:000026">
    <property type="entry name" value="Cullin 1"/>
    <property type="match status" value="1"/>
</dbReference>
<dbReference type="FunFam" id="1.10.10.10:FF:000014">
    <property type="entry name" value="Cullin 1"/>
    <property type="match status" value="1"/>
</dbReference>
<dbReference type="PANTHER" id="PTHR11932">
    <property type="entry name" value="CULLIN"/>
    <property type="match status" value="1"/>
</dbReference>
<evidence type="ECO:0000256" key="3">
    <source>
        <dbReference type="ARBA" id="ARBA00022499"/>
    </source>
</evidence>
<dbReference type="Pfam" id="PF26557">
    <property type="entry name" value="Cullin_AB"/>
    <property type="match status" value="1"/>
</dbReference>
<comment type="caution">
    <text evidence="10">The sequence shown here is derived from an EMBL/GenBank/DDBJ whole genome shotgun (WGS) entry which is preliminary data.</text>
</comment>
<dbReference type="FunFam" id="1.20.1310.10:FF:000011">
    <property type="entry name" value="Cullin 1"/>
    <property type="match status" value="1"/>
</dbReference>
<gene>
    <name evidence="10" type="ORF">K437DRAFT_254619</name>
</gene>
<dbReference type="SUPFAM" id="SSF74788">
    <property type="entry name" value="Cullin repeat-like"/>
    <property type="match status" value="1"/>
</dbReference>
<dbReference type="SUPFAM" id="SSF75632">
    <property type="entry name" value="Cullin homology domain"/>
    <property type="match status" value="1"/>
</dbReference>
<evidence type="ECO:0000313" key="10">
    <source>
        <dbReference type="EMBL" id="KDN52065.1"/>
    </source>
</evidence>
<dbReference type="InterPro" id="IPR016157">
    <property type="entry name" value="Cullin_CS"/>
</dbReference>
<dbReference type="FunCoup" id="A0A066WN58">
    <property type="interactions" value="465"/>
</dbReference>
<dbReference type="OMA" id="IREWDRY"/>
<reference evidence="10 11" key="1">
    <citation type="submission" date="2014-05" db="EMBL/GenBank/DDBJ databases">
        <title>Draft genome sequence of a rare smut relative, Tilletiaria anomala UBC 951.</title>
        <authorList>
            <consortium name="DOE Joint Genome Institute"/>
            <person name="Toome M."/>
            <person name="Kuo A."/>
            <person name="Henrissat B."/>
            <person name="Lipzen A."/>
            <person name="Tritt A."/>
            <person name="Yoshinaga Y."/>
            <person name="Zane M."/>
            <person name="Barry K."/>
            <person name="Grigoriev I.V."/>
            <person name="Spatafora J.W."/>
            <person name="Aimea M.C."/>
        </authorList>
    </citation>
    <scope>NUCLEOTIDE SEQUENCE [LARGE SCALE GENOMIC DNA]</scope>
    <source>
        <strain evidence="10 11">UBC 951</strain>
    </source>
</reference>
<proteinExistence type="inferred from homology"/>
<keyword evidence="3" id="KW-1017">Isopeptide bond</keyword>
<comment type="pathway">
    <text evidence="1">Protein modification; protein ubiquitination.</text>
</comment>
<dbReference type="InterPro" id="IPR036317">
    <property type="entry name" value="Cullin_homology_sf"/>
</dbReference>
<dbReference type="GO" id="GO:0031625">
    <property type="term" value="F:ubiquitin protein ligase binding"/>
    <property type="evidence" value="ECO:0007669"/>
    <property type="project" value="InterPro"/>
</dbReference>
<protein>
    <recommendedName>
        <fullName evidence="6">Cullin-1</fullName>
    </recommendedName>
</protein>
<dbReference type="SUPFAM" id="SSF46785">
    <property type="entry name" value="Winged helix' DNA-binding domain"/>
    <property type="match status" value="1"/>
</dbReference>
<feature type="domain" description="Cullin family profile" evidence="9">
    <location>
        <begin position="410"/>
        <end position="643"/>
    </location>
</feature>
<dbReference type="InterPro" id="IPR036390">
    <property type="entry name" value="WH_DNA-bd_sf"/>
</dbReference>
<dbReference type="GO" id="GO:0019005">
    <property type="term" value="C:SCF ubiquitin ligase complex"/>
    <property type="evidence" value="ECO:0007669"/>
    <property type="project" value="UniProtKB-ARBA"/>
</dbReference>
<dbReference type="PROSITE" id="PS01256">
    <property type="entry name" value="CULLIN_1"/>
    <property type="match status" value="1"/>
</dbReference>
<accession>A0A066WN58</accession>
<dbReference type="Pfam" id="PF10557">
    <property type="entry name" value="Cullin_Nedd8"/>
    <property type="match status" value="1"/>
</dbReference>
<dbReference type="InterPro" id="IPR019559">
    <property type="entry name" value="Cullin_neddylation_domain"/>
</dbReference>
<dbReference type="SMART" id="SM00182">
    <property type="entry name" value="CULLIN"/>
    <property type="match status" value="1"/>
</dbReference>
<comment type="similarity">
    <text evidence="2 7 8">Belongs to the cullin family.</text>
</comment>
<dbReference type="InterPro" id="IPR016158">
    <property type="entry name" value="Cullin_homology"/>
</dbReference>
<dbReference type="EMBL" id="JMSN01000014">
    <property type="protein sequence ID" value="KDN52065.1"/>
    <property type="molecule type" value="Genomic_DNA"/>
</dbReference>
<sequence>MASIAAARPGAIQMPPSNDFAATWAFLEEGINTIMLNLVEGMSSQRWMLLYTCVYNYCTAPSSASRMGRANMGGTNMVGGDLYVGVIGYFERRAKEIHKGAESLSDDTLLRYYATEWDRYTLGAQYVHHLFMYLNRYWVRREKDDGKRDVHTVYTLALVQWKEFMFKPVQSKGSLCNAVLKQAEKQRNGEIVDTSLLKKVADSFVLLGLRESDSRAVDLSVYDEHLERPFLQAASTYYTNESAAFLAENSVTDYMKKVEARLKEEVQRVEVYLHPSTGDKLLKRCDTVLIEAHKALLHETFQTLLDNEQREHLMRMYTLLSRVPALLQPLRDTFEAHVQRVGHQAVEKIAADGKDVDPTAYFNALLGVHSNNLGLVKECFADEAKFKAVLDRACQNFVNKNKATGTSSTKSPELLAKHADNLLKKGQKTFEEGELEIELDQLMTLFKYLSDRDVFQKFYTKNLARRLVHQQSASDDAELNMITKLKDACGYEYTSGLQRMFQDVNISKELNEEFKDLLGHRQEDAPANPIDFSVMVLTSGSWPMQPPTTKIALPTELHWYQEEFKRFYCSKKFQGRKLVYLWHLCKSEIKTNHLSQKYTFMTSAYQMSILTEFNAAERLTFQELAAATQLDDSIIKSNLVILTKSKVLLEEGGAYKVNKDFRNKKLRINLNVPIKAEQKAESTEVLKTVDEDRKLVIQATIVRIMKARKQLKHANLMQEVVQQVSSRFQPKIPVIKKEIDNLIDKEYLERAEGQKDLYSYVA</sequence>
<evidence type="ECO:0000256" key="8">
    <source>
        <dbReference type="RuleBase" id="RU003829"/>
    </source>
</evidence>
<dbReference type="STRING" id="1037660.A0A066WN58"/>
<dbReference type="Gene3D" id="3.30.230.130">
    <property type="entry name" value="Cullin, Chain C, Domain 2"/>
    <property type="match status" value="1"/>
</dbReference>
<keyword evidence="4" id="KW-0833">Ubl conjugation pathway</keyword>
<evidence type="ECO:0000256" key="6">
    <source>
        <dbReference type="ARBA" id="ARBA00069612"/>
    </source>
</evidence>
<dbReference type="InterPro" id="IPR016159">
    <property type="entry name" value="Cullin_repeat-like_dom_sf"/>
</dbReference>
<dbReference type="OrthoDB" id="27073at2759"/>
<dbReference type="InParanoid" id="A0A066WN58"/>
<evidence type="ECO:0000256" key="5">
    <source>
        <dbReference type="ARBA" id="ARBA00022843"/>
    </source>
</evidence>
<evidence type="ECO:0000256" key="7">
    <source>
        <dbReference type="PROSITE-ProRule" id="PRU00330"/>
    </source>
</evidence>
<dbReference type="Gene3D" id="1.10.10.10">
    <property type="entry name" value="Winged helix-like DNA-binding domain superfamily/Winged helix DNA-binding domain"/>
    <property type="match status" value="1"/>
</dbReference>